<evidence type="ECO:0000256" key="10">
    <source>
        <dbReference type="ARBA" id="ARBA00022726"/>
    </source>
</evidence>
<dbReference type="GO" id="GO:0016208">
    <property type="term" value="F:AMP binding"/>
    <property type="evidence" value="ECO:0007669"/>
    <property type="project" value="TreeGrafter"/>
</dbReference>
<dbReference type="InterPro" id="IPR029057">
    <property type="entry name" value="PRTase-like"/>
</dbReference>
<dbReference type="Pfam" id="PF00156">
    <property type="entry name" value="Pribosyltran"/>
    <property type="match status" value="1"/>
</dbReference>
<keyword evidence="9 11" id="KW-0808">Transferase</keyword>
<comment type="similarity">
    <text evidence="5 11">Belongs to the purine/pyrimidine phosphoribosyltransferase family.</text>
</comment>
<comment type="function">
    <text evidence="2 11">Catalyzes a salvage reaction resulting in the formation of AMP, that is energically less costly than de novo synthesis.</text>
</comment>
<evidence type="ECO:0000256" key="9">
    <source>
        <dbReference type="ARBA" id="ARBA00022679"/>
    </source>
</evidence>
<dbReference type="PANTHER" id="PTHR32315">
    <property type="entry name" value="ADENINE PHOSPHORIBOSYLTRANSFERASE"/>
    <property type="match status" value="1"/>
</dbReference>
<evidence type="ECO:0000256" key="4">
    <source>
        <dbReference type="ARBA" id="ARBA00004659"/>
    </source>
</evidence>
<dbReference type="SUPFAM" id="SSF53271">
    <property type="entry name" value="PRTase-like"/>
    <property type="match status" value="1"/>
</dbReference>
<keyword evidence="14" id="KW-1185">Reference proteome</keyword>
<comment type="subcellular location">
    <subcellularLocation>
        <location evidence="3 11">Cytoplasm</location>
    </subcellularLocation>
</comment>
<dbReference type="EC" id="2.4.2.7" evidence="6 11"/>
<dbReference type="AlphaFoldDB" id="K2JHK4"/>
<dbReference type="Proteomes" id="UP000014115">
    <property type="component" value="Unassembled WGS sequence"/>
</dbReference>
<comment type="subunit">
    <text evidence="11">Homodimer.</text>
</comment>
<dbReference type="GO" id="GO:0006166">
    <property type="term" value="P:purine ribonucleoside salvage"/>
    <property type="evidence" value="ECO:0007669"/>
    <property type="project" value="UniProtKB-UniRule"/>
</dbReference>
<comment type="pathway">
    <text evidence="4 11">Purine metabolism; AMP biosynthesis via salvage pathway; AMP from adenine: step 1/1.</text>
</comment>
<dbReference type="PATRIC" id="fig|740709.3.peg.1940"/>
<dbReference type="PANTHER" id="PTHR32315:SF3">
    <property type="entry name" value="ADENINE PHOSPHORIBOSYLTRANSFERASE"/>
    <property type="match status" value="1"/>
</dbReference>
<comment type="caution">
    <text evidence="13">The sequence shown here is derived from an EMBL/GenBank/DDBJ whole genome shotgun (WGS) entry which is preliminary data.</text>
</comment>
<dbReference type="UniPathway" id="UPA00588">
    <property type="reaction ID" value="UER00646"/>
</dbReference>
<dbReference type="EMBL" id="AMRG01000011">
    <property type="protein sequence ID" value="EKE82846.1"/>
    <property type="molecule type" value="Genomic_DNA"/>
</dbReference>
<dbReference type="NCBIfam" id="TIGR01090">
    <property type="entry name" value="apt"/>
    <property type="match status" value="1"/>
</dbReference>
<reference evidence="13 14" key="1">
    <citation type="journal article" date="2012" name="J. Bacteriol.">
        <title>Genome Sequence of Idiomarina xiamenensis Type Strain 10-D-4.</title>
        <authorList>
            <person name="Lai Q."/>
            <person name="Wang L."/>
            <person name="Wang W."/>
            <person name="Shao Z."/>
        </authorList>
    </citation>
    <scope>NUCLEOTIDE SEQUENCE [LARGE SCALE GENOMIC DNA]</scope>
    <source>
        <strain evidence="13 14">10-D-4</strain>
    </source>
</reference>
<sequence length="179" mass="19442">MNMDKALTLIADNIGRIDDYPKPGIIFRDITPLLAHAEAFAACIDVLAQRYREQGITQVCGIEARGFIFASALAYRIGAGFVPLRKPGKLPRQTYSRQYALEYGDDELQVHRDALTTADKVVVIDDLLATGGTALAAAQLVQDCGAQLQELAFIITLNDLPGVSKLAQAGLPSYTLCRF</sequence>
<feature type="domain" description="Phosphoribosyltransferase" evidence="12">
    <location>
        <begin position="33"/>
        <end position="154"/>
    </location>
</feature>
<organism evidence="13 14">
    <name type="scientific">Idiomarina xiamenensis 10-D-4</name>
    <dbReference type="NCBI Taxonomy" id="740709"/>
    <lineage>
        <taxon>Bacteria</taxon>
        <taxon>Pseudomonadati</taxon>
        <taxon>Pseudomonadota</taxon>
        <taxon>Gammaproteobacteria</taxon>
        <taxon>Alteromonadales</taxon>
        <taxon>Idiomarinaceae</taxon>
        <taxon>Idiomarina</taxon>
    </lineage>
</organism>
<protein>
    <recommendedName>
        <fullName evidence="6 11">Adenine phosphoribosyltransferase</fullName>
        <shortName evidence="11">APRT</shortName>
        <ecNumber evidence="6 11">2.4.2.7</ecNumber>
    </recommendedName>
</protein>
<evidence type="ECO:0000256" key="2">
    <source>
        <dbReference type="ARBA" id="ARBA00003968"/>
    </source>
</evidence>
<evidence type="ECO:0000259" key="12">
    <source>
        <dbReference type="Pfam" id="PF00156"/>
    </source>
</evidence>
<evidence type="ECO:0000256" key="11">
    <source>
        <dbReference type="HAMAP-Rule" id="MF_00004"/>
    </source>
</evidence>
<keyword evidence="7 11" id="KW-0963">Cytoplasm</keyword>
<dbReference type="InterPro" id="IPR005764">
    <property type="entry name" value="Ade_phspho_trans"/>
</dbReference>
<evidence type="ECO:0000256" key="3">
    <source>
        <dbReference type="ARBA" id="ARBA00004496"/>
    </source>
</evidence>
<dbReference type="NCBIfam" id="NF002634">
    <property type="entry name" value="PRK02304.1-3"/>
    <property type="match status" value="1"/>
</dbReference>
<dbReference type="NCBIfam" id="NF002636">
    <property type="entry name" value="PRK02304.1-5"/>
    <property type="match status" value="1"/>
</dbReference>
<dbReference type="HAMAP" id="MF_00004">
    <property type="entry name" value="Aden_phosphoribosyltr"/>
    <property type="match status" value="1"/>
</dbReference>
<name>K2JHK4_9GAMM</name>
<dbReference type="InterPro" id="IPR050054">
    <property type="entry name" value="UPRTase/APRTase"/>
</dbReference>
<dbReference type="GO" id="GO:0005737">
    <property type="term" value="C:cytoplasm"/>
    <property type="evidence" value="ECO:0007669"/>
    <property type="project" value="UniProtKB-SubCell"/>
</dbReference>
<dbReference type="eggNOG" id="COG0503">
    <property type="taxonomic scope" value="Bacteria"/>
</dbReference>
<dbReference type="InterPro" id="IPR000836">
    <property type="entry name" value="PRTase_dom"/>
</dbReference>
<evidence type="ECO:0000256" key="6">
    <source>
        <dbReference type="ARBA" id="ARBA00011893"/>
    </source>
</evidence>
<gene>
    <name evidence="11" type="primary">apt</name>
    <name evidence="13" type="ORF">A10D4_09584</name>
</gene>
<proteinExistence type="inferred from homology"/>
<accession>K2JHK4</accession>
<dbReference type="GO" id="GO:0003999">
    <property type="term" value="F:adenine phosphoribosyltransferase activity"/>
    <property type="evidence" value="ECO:0007669"/>
    <property type="project" value="UniProtKB-UniRule"/>
</dbReference>
<keyword evidence="8 11" id="KW-0328">Glycosyltransferase</keyword>
<evidence type="ECO:0000256" key="1">
    <source>
        <dbReference type="ARBA" id="ARBA00000868"/>
    </source>
</evidence>
<dbReference type="Gene3D" id="3.40.50.2020">
    <property type="match status" value="1"/>
</dbReference>
<evidence type="ECO:0000256" key="5">
    <source>
        <dbReference type="ARBA" id="ARBA00008391"/>
    </source>
</evidence>
<dbReference type="CDD" id="cd06223">
    <property type="entry name" value="PRTases_typeI"/>
    <property type="match status" value="1"/>
</dbReference>
<dbReference type="GO" id="GO:0044209">
    <property type="term" value="P:AMP salvage"/>
    <property type="evidence" value="ECO:0007669"/>
    <property type="project" value="UniProtKB-UniRule"/>
</dbReference>
<dbReference type="FunFam" id="3.40.50.2020:FF:000021">
    <property type="entry name" value="Adenine phosphoribosyltransferase"/>
    <property type="match status" value="1"/>
</dbReference>
<comment type="catalytic activity">
    <reaction evidence="1 11">
        <text>AMP + diphosphate = 5-phospho-alpha-D-ribose 1-diphosphate + adenine</text>
        <dbReference type="Rhea" id="RHEA:16609"/>
        <dbReference type="ChEBI" id="CHEBI:16708"/>
        <dbReference type="ChEBI" id="CHEBI:33019"/>
        <dbReference type="ChEBI" id="CHEBI:58017"/>
        <dbReference type="ChEBI" id="CHEBI:456215"/>
        <dbReference type="EC" id="2.4.2.7"/>
    </reaction>
</comment>
<dbReference type="STRING" id="740709.A10D4_09584"/>
<dbReference type="GO" id="GO:0002055">
    <property type="term" value="F:adenine binding"/>
    <property type="evidence" value="ECO:0007669"/>
    <property type="project" value="TreeGrafter"/>
</dbReference>
<keyword evidence="10 11" id="KW-0660">Purine salvage</keyword>
<evidence type="ECO:0000313" key="14">
    <source>
        <dbReference type="Proteomes" id="UP000014115"/>
    </source>
</evidence>
<evidence type="ECO:0000256" key="7">
    <source>
        <dbReference type="ARBA" id="ARBA00022490"/>
    </source>
</evidence>
<evidence type="ECO:0000313" key="13">
    <source>
        <dbReference type="EMBL" id="EKE82846.1"/>
    </source>
</evidence>
<evidence type="ECO:0000256" key="8">
    <source>
        <dbReference type="ARBA" id="ARBA00022676"/>
    </source>
</evidence>
<dbReference type="GO" id="GO:0006168">
    <property type="term" value="P:adenine salvage"/>
    <property type="evidence" value="ECO:0007669"/>
    <property type="project" value="InterPro"/>
</dbReference>